<proteinExistence type="predicted"/>
<evidence type="ECO:0000313" key="2">
    <source>
        <dbReference type="EMBL" id="PKU25452.1"/>
    </source>
</evidence>
<dbReference type="GO" id="GO:0016787">
    <property type="term" value="F:hydrolase activity"/>
    <property type="evidence" value="ECO:0007669"/>
    <property type="project" value="InterPro"/>
</dbReference>
<evidence type="ECO:0000313" key="3">
    <source>
        <dbReference type="Proteomes" id="UP000233293"/>
    </source>
</evidence>
<dbReference type="CDD" id="cd14503">
    <property type="entry name" value="PTP-bact"/>
    <property type="match status" value="1"/>
</dbReference>
<accession>A0A2N3PYG5</accession>
<name>A0A2N3PYG5_9PROT</name>
<organism evidence="2 3">
    <name type="scientific">Telmatospirillum siberiense</name>
    <dbReference type="NCBI Taxonomy" id="382514"/>
    <lineage>
        <taxon>Bacteria</taxon>
        <taxon>Pseudomonadati</taxon>
        <taxon>Pseudomonadota</taxon>
        <taxon>Alphaproteobacteria</taxon>
        <taxon>Rhodospirillales</taxon>
        <taxon>Rhodospirillaceae</taxon>
        <taxon>Telmatospirillum</taxon>
    </lineage>
</organism>
<evidence type="ECO:0000259" key="1">
    <source>
        <dbReference type="Pfam" id="PF04273"/>
    </source>
</evidence>
<dbReference type="AlphaFoldDB" id="A0A2N3PYG5"/>
<feature type="domain" description="Beta-lactamase hydrolase-like protein phosphatase-like" evidence="1">
    <location>
        <begin position="8"/>
        <end position="105"/>
    </location>
</feature>
<protein>
    <submittedName>
        <fullName evidence="2">Phosphatase</fullName>
    </submittedName>
</protein>
<dbReference type="Proteomes" id="UP000233293">
    <property type="component" value="Unassembled WGS sequence"/>
</dbReference>
<dbReference type="Gene3D" id="3.90.190.10">
    <property type="entry name" value="Protein tyrosine phosphatase superfamily"/>
    <property type="match status" value="1"/>
</dbReference>
<gene>
    <name evidence="2" type="ORF">CWS72_05110</name>
</gene>
<dbReference type="InterPro" id="IPR029021">
    <property type="entry name" value="Prot-tyrosine_phosphatase-like"/>
</dbReference>
<keyword evidence="3" id="KW-1185">Reference proteome</keyword>
<comment type="caution">
    <text evidence="2">The sequence shown here is derived from an EMBL/GenBank/DDBJ whole genome shotgun (WGS) entry which is preliminary data.</text>
</comment>
<reference evidence="3" key="1">
    <citation type="submission" date="2017-12" db="EMBL/GenBank/DDBJ databases">
        <title>Draft genome sequence of Telmatospirillum siberiense 26-4b1T, an acidotolerant peatland alphaproteobacterium potentially involved in sulfur cycling.</title>
        <authorList>
            <person name="Hausmann B."/>
            <person name="Pjevac P."/>
            <person name="Schreck K."/>
            <person name="Herbold C.W."/>
            <person name="Daims H."/>
            <person name="Wagner M."/>
            <person name="Pester M."/>
            <person name="Loy A."/>
        </authorList>
    </citation>
    <scope>NUCLEOTIDE SEQUENCE [LARGE SCALE GENOMIC DNA]</scope>
    <source>
        <strain evidence="3">26-4b1</strain>
    </source>
</reference>
<dbReference type="Pfam" id="PF04273">
    <property type="entry name" value="BLH_phosphatase"/>
    <property type="match status" value="1"/>
</dbReference>
<dbReference type="EMBL" id="PIUM01000004">
    <property type="protein sequence ID" value="PKU25452.1"/>
    <property type="molecule type" value="Genomic_DNA"/>
</dbReference>
<dbReference type="SUPFAM" id="SSF52799">
    <property type="entry name" value="(Phosphotyrosine protein) phosphatases II"/>
    <property type="match status" value="1"/>
</dbReference>
<sequence>MAMRRGKLTDKIEVAGQPTADEVTGLKAEGFTTVINMRRDGEADQPLSPAEEGQVAQAAGMDYHHIPVDPNDLQPEQAAALKKLLDEAKGPVFLHCAGGPRATAVALVALGVKDRDAALATAAEAGFPITNPNQIAFIDRETGRDKP</sequence>
<dbReference type="InterPro" id="IPR005939">
    <property type="entry name" value="BLH_phosphatase-like"/>
</dbReference>